<protein>
    <submittedName>
        <fullName evidence="1">Uncharacterized protein</fullName>
    </submittedName>
</protein>
<organism evidence="1 2">
    <name type="scientific">Puccinia sorghi</name>
    <dbReference type="NCBI Taxonomy" id="27349"/>
    <lineage>
        <taxon>Eukaryota</taxon>
        <taxon>Fungi</taxon>
        <taxon>Dikarya</taxon>
        <taxon>Basidiomycota</taxon>
        <taxon>Pucciniomycotina</taxon>
        <taxon>Pucciniomycetes</taxon>
        <taxon>Pucciniales</taxon>
        <taxon>Pucciniaceae</taxon>
        <taxon>Puccinia</taxon>
    </lineage>
</organism>
<keyword evidence="2" id="KW-1185">Reference proteome</keyword>
<sequence length="93" mass="10695">MVVELVEVTTGVFNAEKDTQFWNQFANISFDISNIEKLVKEVRTSIAKMQDFGMDVLKDIITYNLPKQLPEVWKKSSNQSLTQGMVKISIQIR</sequence>
<comment type="caution">
    <text evidence="1">The sequence shown here is derived from an EMBL/GenBank/DDBJ whole genome shotgun (WGS) entry which is preliminary data.</text>
</comment>
<name>A0A0L6UKL4_9BASI</name>
<reference evidence="1 2" key="1">
    <citation type="submission" date="2015-08" db="EMBL/GenBank/DDBJ databases">
        <title>Next Generation Sequencing and Analysis of the Genome of Puccinia sorghi L Schw, the Causal Agent of Maize Common Rust.</title>
        <authorList>
            <person name="Rochi L."/>
            <person name="Burguener G."/>
            <person name="Darino M."/>
            <person name="Turjanski A."/>
            <person name="Kreff E."/>
            <person name="Dieguez M.J."/>
            <person name="Sacco F."/>
        </authorList>
    </citation>
    <scope>NUCLEOTIDE SEQUENCE [LARGE SCALE GENOMIC DNA]</scope>
    <source>
        <strain evidence="1 2">RO10H11247</strain>
    </source>
</reference>
<dbReference type="AlphaFoldDB" id="A0A0L6UKL4"/>
<accession>A0A0L6UKL4</accession>
<proteinExistence type="predicted"/>
<evidence type="ECO:0000313" key="1">
    <source>
        <dbReference type="EMBL" id="KNZ48817.1"/>
    </source>
</evidence>
<dbReference type="Proteomes" id="UP000037035">
    <property type="component" value="Unassembled WGS sequence"/>
</dbReference>
<dbReference type="VEuPathDB" id="FungiDB:VP01_5395g3"/>
<gene>
    <name evidence="1" type="ORF">VP01_5395g3</name>
</gene>
<evidence type="ECO:0000313" key="2">
    <source>
        <dbReference type="Proteomes" id="UP000037035"/>
    </source>
</evidence>
<dbReference type="EMBL" id="LAVV01010603">
    <property type="protein sequence ID" value="KNZ48817.1"/>
    <property type="molecule type" value="Genomic_DNA"/>
</dbReference>